<protein>
    <submittedName>
        <fullName evidence="1">Uncharacterized protein</fullName>
    </submittedName>
</protein>
<organism evidence="1 2">
    <name type="scientific">Nemania bipapillata</name>
    <dbReference type="NCBI Taxonomy" id="110536"/>
    <lineage>
        <taxon>Eukaryota</taxon>
        <taxon>Fungi</taxon>
        <taxon>Dikarya</taxon>
        <taxon>Ascomycota</taxon>
        <taxon>Pezizomycotina</taxon>
        <taxon>Sordariomycetes</taxon>
        <taxon>Xylariomycetidae</taxon>
        <taxon>Xylariales</taxon>
        <taxon>Xylariaceae</taxon>
        <taxon>Nemania</taxon>
    </lineage>
</organism>
<comment type="caution">
    <text evidence="1">The sequence shown here is derived from an EMBL/GenBank/DDBJ whole genome shotgun (WGS) entry which is preliminary data.</text>
</comment>
<dbReference type="EMBL" id="JAPESX010001274">
    <property type="protein sequence ID" value="KAJ8115679.1"/>
    <property type="molecule type" value="Genomic_DNA"/>
</dbReference>
<dbReference type="Proteomes" id="UP001153334">
    <property type="component" value="Unassembled WGS sequence"/>
</dbReference>
<proteinExistence type="predicted"/>
<name>A0ACC2IKL6_9PEZI</name>
<evidence type="ECO:0000313" key="2">
    <source>
        <dbReference type="Proteomes" id="UP001153334"/>
    </source>
</evidence>
<evidence type="ECO:0000313" key="1">
    <source>
        <dbReference type="EMBL" id="KAJ8115679.1"/>
    </source>
</evidence>
<reference evidence="1" key="1">
    <citation type="submission" date="2022-11" db="EMBL/GenBank/DDBJ databases">
        <title>Genome Sequence of Nemania bipapillata.</title>
        <authorList>
            <person name="Buettner E."/>
        </authorList>
    </citation>
    <scope>NUCLEOTIDE SEQUENCE</scope>
    <source>
        <strain evidence="1">CP14</strain>
    </source>
</reference>
<accession>A0ACC2IKL6</accession>
<keyword evidence="2" id="KW-1185">Reference proteome</keyword>
<gene>
    <name evidence="1" type="ORF">ONZ43_g4613</name>
</gene>
<sequence>MAEQALSDINHPPPIYLRMLVKFIHTECWEGVPGRCYPHIEAVELDASDLRSLEASVEGVLRKRIDTNHFESHEAGNWGYRLWFTIDWAGYGEALSLSLGHMSDEQFRVQFLLTQDRGCQDTLIVRYRYFTDSGDQGNTGVHAGALTAGGGSPDISDIGMEGTGNAIPREEFTVDASCTDVICHGDGMVVDDENQHQAGGTAAPKLRGGGCGNGSSPGNSSPILPSADATFEIPALVTPALASEDWAQPAPSPVSLVIYGGRREILAEIPLASPGQIKALHDKRSTKPFSPTRASKADSQEDSRHPNTNSPALPAASACGSDTENEAHALSRKSLGDKGQVSPKLAHDHPRTTHQLSPTVNSGIAEVDVKSDNGSSASMHNPGHLPKNEVVGAGRGRRVILNSRASPDSTITRPIVNGIKHGDSSFSSRRAPFVPGLPPTFEVLGERPSSRCSEQMI</sequence>